<dbReference type="GeneID" id="300116539"/>
<keyword evidence="1" id="KW-0732">Signal</keyword>
<dbReference type="AlphaFoldDB" id="A0A385DGE3"/>
<evidence type="ECO:0000313" key="3">
    <source>
        <dbReference type="EMBL" id="AXQ56747.1"/>
    </source>
</evidence>
<proteinExistence type="predicted"/>
<dbReference type="Pfam" id="PF13349">
    <property type="entry name" value="DUF4097"/>
    <property type="match status" value="1"/>
</dbReference>
<feature type="chain" id="PRO_5039625980" description="DUF4097 domain-containing protein" evidence="1">
    <location>
        <begin position="19"/>
        <end position="247"/>
    </location>
</feature>
<dbReference type="RefSeq" id="WP_101276753.1">
    <property type="nucleotide sequence ID" value="NZ_CP031742.1"/>
</dbReference>
<evidence type="ECO:0000313" key="4">
    <source>
        <dbReference type="Proteomes" id="UP000259636"/>
    </source>
</evidence>
<dbReference type="Proteomes" id="UP000259636">
    <property type="component" value="Chromosome"/>
</dbReference>
<feature type="domain" description="DUF4097" evidence="2">
    <location>
        <begin position="117"/>
        <end position="244"/>
    </location>
</feature>
<evidence type="ECO:0000259" key="2">
    <source>
        <dbReference type="Pfam" id="PF13349"/>
    </source>
</evidence>
<sequence>MRQLFRALGALTVSVVAAGALTSCGLGQGERYEDEHTLTGADGITAVRLENDSGNVKVNGVEDGASAPYKLHRELDYKGERPSGATHRIEDGVLVLGDCGNRCSVSYTVDVPAGVPVTGEVSSGAIRLARVGAVEVATGNGRVELSGVTGTVKVRSTNGRIEGTGIRTDRITARTSNGKIDLASDTPADIRAVTSNGAVTLTVPEAAYRVSADTSNGSRTIDVPDDPKGEFTLDIRTSNGAVTIRNG</sequence>
<evidence type="ECO:0000256" key="1">
    <source>
        <dbReference type="SAM" id="SignalP"/>
    </source>
</evidence>
<name>A0A385DGE3_9ACTN</name>
<protein>
    <recommendedName>
        <fullName evidence="2">DUF4097 domain-containing protein</fullName>
    </recommendedName>
</protein>
<dbReference type="KEGG" id="sky:D0C37_20530"/>
<accession>A0A385DGE3</accession>
<feature type="signal peptide" evidence="1">
    <location>
        <begin position="1"/>
        <end position="18"/>
    </location>
</feature>
<organism evidence="3 4">
    <name type="scientific">Streptomyces koyangensis</name>
    <dbReference type="NCBI Taxonomy" id="188770"/>
    <lineage>
        <taxon>Bacteria</taxon>
        <taxon>Bacillati</taxon>
        <taxon>Actinomycetota</taxon>
        <taxon>Actinomycetes</taxon>
        <taxon>Kitasatosporales</taxon>
        <taxon>Streptomycetaceae</taxon>
        <taxon>Streptomyces</taxon>
        <taxon>Streptomyces aurantiacus group</taxon>
    </lineage>
</organism>
<gene>
    <name evidence="3" type="ORF">D0C37_20530</name>
</gene>
<dbReference type="PROSITE" id="PS51257">
    <property type="entry name" value="PROKAR_LIPOPROTEIN"/>
    <property type="match status" value="1"/>
</dbReference>
<reference evidence="3 4" key="1">
    <citation type="submission" date="2018-08" db="EMBL/GenBank/DDBJ databases">
        <authorList>
            <person name="Ferrada E.E."/>
            <person name="Latorre B.A."/>
        </authorList>
    </citation>
    <scope>NUCLEOTIDE SEQUENCE [LARGE SCALE GENOMIC DNA]</scope>
    <source>
        <strain evidence="3 4">VK-A60T</strain>
    </source>
</reference>
<dbReference type="InterPro" id="IPR025164">
    <property type="entry name" value="Toastrack_DUF4097"/>
</dbReference>
<dbReference type="EMBL" id="CP031742">
    <property type="protein sequence ID" value="AXQ56747.1"/>
    <property type="molecule type" value="Genomic_DNA"/>
</dbReference>